<dbReference type="SUPFAM" id="SSF56815">
    <property type="entry name" value="Sec1/munc18-like (SM) proteins"/>
    <property type="match status" value="2"/>
</dbReference>
<protein>
    <submittedName>
        <fullName evidence="3">Sec1 family domain-containing protein 2-like isoform X1</fullName>
    </submittedName>
</protein>
<comment type="similarity">
    <text evidence="1">Belongs to the STXBP/unc-18/SEC1 family.</text>
</comment>
<dbReference type="RefSeq" id="XP_025405851.1">
    <property type="nucleotide sequence ID" value="XM_025550066.1"/>
</dbReference>
<proteinExistence type="inferred from homology"/>
<accession>A0A8B8F5D2</accession>
<dbReference type="InterPro" id="IPR027482">
    <property type="entry name" value="Sec1-like_dom2"/>
</dbReference>
<dbReference type="Gene3D" id="3.40.50.1910">
    <property type="match status" value="1"/>
</dbReference>
<dbReference type="InterPro" id="IPR036045">
    <property type="entry name" value="Sec1-like_sf"/>
</dbReference>
<dbReference type="InterPro" id="IPR001619">
    <property type="entry name" value="Sec1-like"/>
</dbReference>
<reference evidence="3" key="1">
    <citation type="submission" date="2025-08" db="UniProtKB">
        <authorList>
            <consortium name="RefSeq"/>
        </authorList>
    </citation>
    <scope>IDENTIFICATION</scope>
    <source>
        <tissue evidence="3">Whole body</tissue>
    </source>
</reference>
<dbReference type="GO" id="GO:0016192">
    <property type="term" value="P:vesicle-mediated transport"/>
    <property type="evidence" value="ECO:0007669"/>
    <property type="project" value="InterPro"/>
</dbReference>
<dbReference type="OrthoDB" id="549905at2759"/>
<dbReference type="Proteomes" id="UP000694846">
    <property type="component" value="Unplaced"/>
</dbReference>
<evidence type="ECO:0000313" key="3">
    <source>
        <dbReference type="RefSeq" id="XP_025405851.1"/>
    </source>
</evidence>
<name>A0A8B8F5D2_9HEMI</name>
<organism evidence="2 3">
    <name type="scientific">Sipha flava</name>
    <name type="common">yellow sugarcane aphid</name>
    <dbReference type="NCBI Taxonomy" id="143950"/>
    <lineage>
        <taxon>Eukaryota</taxon>
        <taxon>Metazoa</taxon>
        <taxon>Ecdysozoa</taxon>
        <taxon>Arthropoda</taxon>
        <taxon>Hexapoda</taxon>
        <taxon>Insecta</taxon>
        <taxon>Pterygota</taxon>
        <taxon>Neoptera</taxon>
        <taxon>Paraneoptera</taxon>
        <taxon>Hemiptera</taxon>
        <taxon>Sternorrhyncha</taxon>
        <taxon>Aphidomorpha</taxon>
        <taxon>Aphidoidea</taxon>
        <taxon>Aphididae</taxon>
        <taxon>Sipha</taxon>
    </lineage>
</organism>
<gene>
    <name evidence="3" type="primary">LOC112680075</name>
</gene>
<dbReference type="PANTHER" id="PTHR11679">
    <property type="entry name" value="VESICLE PROTEIN SORTING-ASSOCIATED"/>
    <property type="match status" value="1"/>
</dbReference>
<evidence type="ECO:0000313" key="2">
    <source>
        <dbReference type="Proteomes" id="UP000694846"/>
    </source>
</evidence>
<dbReference type="GeneID" id="112680075"/>
<keyword evidence="2" id="KW-1185">Reference proteome</keyword>
<evidence type="ECO:0000256" key="1">
    <source>
        <dbReference type="ARBA" id="ARBA00009884"/>
    </source>
</evidence>
<dbReference type="AlphaFoldDB" id="A0A8B8F5D2"/>
<sequence length="612" mass="69246">MAFNVDTPFSVIADWSWNEACKYAREAAVFLDEYAAESLHWHGGCILLYRAGAKSVKELSSFESGHPKDRRCLLIVGKPVDESTVTIVRDVLNNSNFKYCRFIAGCGFESYDIEKLENELCKTVSSKYEDGTVDVMDIPISLTCLSPTLFLIPHLQDIPILIENNYQNYVSKISATLNNIFDHLNVRHDIYSIGPLSEAVSHHFSKIQKSVNSDLSRVNVILIDRIIDMYAVTDFASSCLLDKMSMLLNRFPKTCSDIAVTTEPLIKDSKYKEVNDQLEVPMCLAPTLKPTPVVEWLLTKNEKNVLANIRTVLTEKCSGPVRKTISRITPQLFETILSDEKFNNKENIDLKQQVLCICAALKSSNLSKIELAQNIGKLLLQNISLESDIDILTQVGQLFKTRKDRKLSLEILLCILIQLYSVVEEDFQISDEHQINLENMLGEAFYDDLKYLPEYIIKDFIGVNSITPLACQQAAENFIFILNQIKSSRQNFVQYRKLFVKENTYAPASYSSFVKQLMDDVCSPMRPNLPVLKTKSDGLTDFIKIGFNKIINTVNKHPLDCDHLIVFIIGGISGHEVHSICEATKNCGIRVSIGSTRMLSPYEALHSLFKRM</sequence>